<dbReference type="SUPFAM" id="SSF50494">
    <property type="entry name" value="Trypsin-like serine proteases"/>
    <property type="match status" value="2"/>
</dbReference>
<dbReference type="Proteomes" id="UP000639772">
    <property type="component" value="Unassembled WGS sequence"/>
</dbReference>
<reference evidence="2 3" key="1">
    <citation type="journal article" date="2020" name="Nat. Food">
        <title>A phased Vanilla planifolia genome enables genetic improvement of flavour and production.</title>
        <authorList>
            <person name="Hasing T."/>
            <person name="Tang H."/>
            <person name="Brym M."/>
            <person name="Khazi F."/>
            <person name="Huang T."/>
            <person name="Chambers A.H."/>
        </authorList>
    </citation>
    <scope>NUCLEOTIDE SEQUENCE [LARGE SCALE GENOMIC DNA]</scope>
    <source>
        <tissue evidence="2">Leaf</tissue>
    </source>
</reference>
<dbReference type="Gene3D" id="2.40.10.10">
    <property type="entry name" value="Trypsin-like serine proteases"/>
    <property type="match status" value="3"/>
</dbReference>
<dbReference type="InterPro" id="IPR009003">
    <property type="entry name" value="Peptidase_S1_PA"/>
</dbReference>
<dbReference type="OrthoDB" id="17845at2759"/>
<dbReference type="GO" id="GO:0004252">
    <property type="term" value="F:serine-type endopeptidase activity"/>
    <property type="evidence" value="ECO:0007669"/>
    <property type="project" value="InterPro"/>
</dbReference>
<organism evidence="2 3">
    <name type="scientific">Vanilla planifolia</name>
    <name type="common">Vanilla</name>
    <dbReference type="NCBI Taxonomy" id="51239"/>
    <lineage>
        <taxon>Eukaryota</taxon>
        <taxon>Viridiplantae</taxon>
        <taxon>Streptophyta</taxon>
        <taxon>Embryophyta</taxon>
        <taxon>Tracheophyta</taxon>
        <taxon>Spermatophyta</taxon>
        <taxon>Magnoliopsida</taxon>
        <taxon>Liliopsida</taxon>
        <taxon>Asparagales</taxon>
        <taxon>Orchidaceae</taxon>
        <taxon>Vanilloideae</taxon>
        <taxon>Vanilleae</taxon>
        <taxon>Vanilla</taxon>
    </lineage>
</organism>
<dbReference type="PANTHER" id="PTHR21004:SF0">
    <property type="entry name" value="PEROXISOMAL LEADER PEPTIDE-PROCESSING PROTEASE"/>
    <property type="match status" value="1"/>
</dbReference>
<name>A0A835PK67_VANPL</name>
<sequence>MKDPKGIKMRRNAFHVHQIGKTSISASGLLLPPSSLTQIPTIIEHILNVHQFHGAVVVSVASVVEPFLIVEHREKLVQGKLQEFYPKLIHGACIDVLLEGKMICNGQPAPESNPKWLPAKLLALVDVPDSSDALLSLFGGQSSWEASWSLTPFNAYQPFTFVGFEKKVENDNEFRRGVYLEESNSPDILANSITRVSFFGILTPEMKVFEDGLHINISLHQNKGDTIMVMGSPFGVLSPFHFYNSISVGHLANSFTSGSGHSSLLMADIRCLPGMEGSPVFDQHGCLAGILTRPLRQKGSNAEIQFAVTWNAIASIKVKNLQLNLQDTQVEFNDRIVGQMGSPYAPDCRSQKCLHMRSVLSAPVNSLENLFSSVVLITMDGSWASGIVLNNNGLILTNAHILEPWRFKRTSLLRLAEKPTFATLQSKLASSVNGHEESLISFNHQSYRSISVRLDSMEQQVWCDAHPVYVSKGSLDIALLQLKSVPIQLSSIKPQLDCPSQGSVVHVIGHGLLGPQSKCRPSISTGILANVVTIPGPLHICGPIKTDISKESTPVMLQTTAAVHPGASGGPVINSNGFMIGLVTSNARHGGGTIIPHLNFSIPCAALEPIFRFSDTGDSSIFQVLDKPNQLLSSVWALVPLPSRKPQPHSENKNPKDEKGSRFSAFLAKNAEIASLKEVDHLKKLKLNSKI</sequence>
<accession>A0A835PK67</accession>
<comment type="caution">
    <text evidence="2">The sequence shown here is derived from an EMBL/GenBank/DDBJ whole genome shotgun (WGS) entry which is preliminary data.</text>
</comment>
<evidence type="ECO:0000256" key="1">
    <source>
        <dbReference type="ARBA" id="ARBA00010541"/>
    </source>
</evidence>
<dbReference type="AlphaFoldDB" id="A0A835PK67"/>
<dbReference type="EMBL" id="JADCNM010000014">
    <property type="protein sequence ID" value="KAG0453721.1"/>
    <property type="molecule type" value="Genomic_DNA"/>
</dbReference>
<dbReference type="InterPro" id="IPR043504">
    <property type="entry name" value="Peptidase_S1_PA_chymotrypsin"/>
</dbReference>
<dbReference type="FunFam" id="2.40.10.10:FF:000096">
    <property type="entry name" value="Glyoxysomal processing protease glyoxysomal"/>
    <property type="match status" value="1"/>
</dbReference>
<dbReference type="GO" id="GO:0016485">
    <property type="term" value="P:protein processing"/>
    <property type="evidence" value="ECO:0007669"/>
    <property type="project" value="InterPro"/>
</dbReference>
<evidence type="ECO:0000313" key="3">
    <source>
        <dbReference type="Proteomes" id="UP000639772"/>
    </source>
</evidence>
<dbReference type="PRINTS" id="PR00834">
    <property type="entry name" value="PROTEASES2C"/>
</dbReference>
<dbReference type="InterPro" id="IPR001940">
    <property type="entry name" value="Peptidase_S1C"/>
</dbReference>
<gene>
    <name evidence="2" type="ORF">HPP92_025025</name>
</gene>
<dbReference type="PANTHER" id="PTHR21004">
    <property type="entry name" value="SERINE PROTEASE-RELATED"/>
    <property type="match status" value="1"/>
</dbReference>
<comment type="similarity">
    <text evidence="1">Belongs to the peptidase S1C family.</text>
</comment>
<dbReference type="GO" id="GO:0005777">
    <property type="term" value="C:peroxisome"/>
    <property type="evidence" value="ECO:0007669"/>
    <property type="project" value="InterPro"/>
</dbReference>
<evidence type="ECO:0000313" key="2">
    <source>
        <dbReference type="EMBL" id="KAG0453721.1"/>
    </source>
</evidence>
<protein>
    <recommendedName>
        <fullName evidence="4">Glyoxysomal processing protease, glyoxysomal</fullName>
    </recommendedName>
</protein>
<evidence type="ECO:0008006" key="4">
    <source>
        <dbReference type="Google" id="ProtNLM"/>
    </source>
</evidence>
<dbReference type="InterPro" id="IPR039245">
    <property type="entry name" value="TYSND1/DEG15"/>
</dbReference>
<proteinExistence type="inferred from homology"/>
<dbReference type="Pfam" id="PF13365">
    <property type="entry name" value="Trypsin_2"/>
    <property type="match status" value="1"/>
</dbReference>